<keyword evidence="2" id="KW-1185">Reference proteome</keyword>
<dbReference type="STRING" id="797515.HMPREF9103_00709"/>
<dbReference type="Proteomes" id="UP000004625">
    <property type="component" value="Unassembled WGS sequence"/>
</dbReference>
<gene>
    <name evidence="1" type="ORF">HMPREF9103_00709</name>
</gene>
<sequence length="39" mass="4155">MVSNNIINQLTTVVARTDFLPKNIVTPTGDGKVLDVGNV</sequence>
<comment type="caution">
    <text evidence="1">The sequence shown here is derived from an EMBL/GenBank/DDBJ whole genome shotgun (WGS) entry which is preliminary data.</text>
</comment>
<proteinExistence type="predicted"/>
<evidence type="ECO:0000313" key="2">
    <source>
        <dbReference type="Proteomes" id="UP000004625"/>
    </source>
</evidence>
<dbReference type="HOGENOM" id="CLU_3311852_0_0_9"/>
<dbReference type="EMBL" id="AGEY01000029">
    <property type="protein sequence ID" value="EHM00194.1"/>
    <property type="molecule type" value="Genomic_DNA"/>
</dbReference>
<reference evidence="1 2" key="1">
    <citation type="submission" date="2011-09" db="EMBL/GenBank/DDBJ databases">
        <authorList>
            <person name="Weinstock G."/>
            <person name="Sodergren E."/>
            <person name="Clifton S."/>
            <person name="Fulton L."/>
            <person name="Fulton B."/>
            <person name="Courtney L."/>
            <person name="Fronick C."/>
            <person name="Harrison M."/>
            <person name="Strong C."/>
            <person name="Farmer C."/>
            <person name="Delahaunty K."/>
            <person name="Markovic C."/>
            <person name="Hall O."/>
            <person name="Minx P."/>
            <person name="Tomlinson C."/>
            <person name="Mitreva M."/>
            <person name="Hou S."/>
            <person name="Chen J."/>
            <person name="Wollam A."/>
            <person name="Pepin K.H."/>
            <person name="Johnson M."/>
            <person name="Bhonagiri V."/>
            <person name="Zhang X."/>
            <person name="Suruliraj S."/>
            <person name="Warren W."/>
            <person name="Chinwalla A."/>
            <person name="Mardis E.R."/>
            <person name="Wilson R.K."/>
        </authorList>
    </citation>
    <scope>NUCLEOTIDE SEQUENCE [LARGE SCALE GENOMIC DNA]</scope>
    <source>
        <strain evidence="1 2">F0439</strain>
    </source>
</reference>
<protein>
    <submittedName>
        <fullName evidence="1">Uncharacterized protein</fullName>
    </submittedName>
</protein>
<accession>G9ZLW1</accession>
<dbReference type="AlphaFoldDB" id="G9ZLW1"/>
<evidence type="ECO:0000313" key="1">
    <source>
        <dbReference type="EMBL" id="EHM00194.1"/>
    </source>
</evidence>
<organism evidence="1 2">
    <name type="scientific">Lentilactobacillus parafarraginis F0439</name>
    <dbReference type="NCBI Taxonomy" id="797515"/>
    <lineage>
        <taxon>Bacteria</taxon>
        <taxon>Bacillati</taxon>
        <taxon>Bacillota</taxon>
        <taxon>Bacilli</taxon>
        <taxon>Lactobacillales</taxon>
        <taxon>Lactobacillaceae</taxon>
        <taxon>Lentilactobacillus</taxon>
    </lineage>
</organism>
<name>G9ZLW1_9LACO</name>